<dbReference type="InterPro" id="IPR006379">
    <property type="entry name" value="HAD-SF_hydro_IIB"/>
</dbReference>
<dbReference type="SUPFAM" id="SSF56784">
    <property type="entry name" value="HAD-like"/>
    <property type="match status" value="1"/>
</dbReference>
<dbReference type="Gene3D" id="3.40.50.1000">
    <property type="entry name" value="HAD superfamily/HAD-like"/>
    <property type="match status" value="1"/>
</dbReference>
<dbReference type="Pfam" id="PF08282">
    <property type="entry name" value="Hydrolase_3"/>
    <property type="match status" value="1"/>
</dbReference>
<dbReference type="Gene3D" id="3.30.1240.10">
    <property type="match status" value="1"/>
</dbReference>
<dbReference type="SFLD" id="SFLDG01140">
    <property type="entry name" value="C2.B:_Phosphomannomutase_and_P"/>
    <property type="match status" value="1"/>
</dbReference>
<reference evidence="1" key="1">
    <citation type="journal article" date="2018" name="Antonie Van Leeuwenhoek">
        <title>Proteinivorax hydrogeniformans sp. nov., an anaerobic, haloalkaliphilic bacterium fermenting proteinaceous compounds with high hydrogen production.</title>
        <authorList>
            <person name="Boltyanskaya Y."/>
            <person name="Detkova E."/>
            <person name="Pimenov N."/>
            <person name="Kevbrin V."/>
        </authorList>
    </citation>
    <scope>NUCLEOTIDE SEQUENCE</scope>
    <source>
        <strain evidence="1">Z-710</strain>
    </source>
</reference>
<dbReference type="GO" id="GO:0005829">
    <property type="term" value="C:cytosol"/>
    <property type="evidence" value="ECO:0007669"/>
    <property type="project" value="TreeGrafter"/>
</dbReference>
<dbReference type="PANTHER" id="PTHR10000:SF25">
    <property type="entry name" value="PHOSPHATASE YKRA-RELATED"/>
    <property type="match status" value="1"/>
</dbReference>
<name>A0AAU8HTM2_9FIRM</name>
<protein>
    <submittedName>
        <fullName evidence="1">HAD family hydrolase</fullName>
        <ecNumber evidence="1">3.-.-.-</ecNumber>
    </submittedName>
</protein>
<dbReference type="PANTHER" id="PTHR10000">
    <property type="entry name" value="PHOSPHOSERINE PHOSPHATASE"/>
    <property type="match status" value="1"/>
</dbReference>
<dbReference type="GO" id="GO:0000287">
    <property type="term" value="F:magnesium ion binding"/>
    <property type="evidence" value="ECO:0007669"/>
    <property type="project" value="TreeGrafter"/>
</dbReference>
<proteinExistence type="predicted"/>
<organism evidence="1">
    <name type="scientific">Proteinivorax hydrogeniformans</name>
    <dbReference type="NCBI Taxonomy" id="1826727"/>
    <lineage>
        <taxon>Bacteria</taxon>
        <taxon>Bacillati</taxon>
        <taxon>Bacillota</taxon>
        <taxon>Clostridia</taxon>
        <taxon>Eubacteriales</taxon>
        <taxon>Proteinivoracaceae</taxon>
        <taxon>Proteinivorax</taxon>
    </lineage>
</organism>
<dbReference type="SFLD" id="SFLDS00003">
    <property type="entry name" value="Haloacid_Dehalogenase"/>
    <property type="match status" value="1"/>
</dbReference>
<dbReference type="RefSeq" id="WP_353893091.1">
    <property type="nucleotide sequence ID" value="NZ_CP159485.1"/>
</dbReference>
<dbReference type="EMBL" id="CP159485">
    <property type="protein sequence ID" value="XCI28537.1"/>
    <property type="molecule type" value="Genomic_DNA"/>
</dbReference>
<dbReference type="GO" id="GO:0016791">
    <property type="term" value="F:phosphatase activity"/>
    <property type="evidence" value="ECO:0007669"/>
    <property type="project" value="TreeGrafter"/>
</dbReference>
<dbReference type="InterPro" id="IPR023214">
    <property type="entry name" value="HAD_sf"/>
</dbReference>
<keyword evidence="1" id="KW-0378">Hydrolase</keyword>
<accession>A0AAU8HTM2</accession>
<dbReference type="NCBIfam" id="TIGR00099">
    <property type="entry name" value="Cof-subfamily"/>
    <property type="match status" value="1"/>
</dbReference>
<dbReference type="EC" id="3.-.-.-" evidence="1"/>
<reference evidence="1" key="2">
    <citation type="submission" date="2024-06" db="EMBL/GenBank/DDBJ databases">
        <authorList>
            <person name="Petrova K.O."/>
            <person name="Toshchakov S.V."/>
            <person name="Boltjanskaja Y.V."/>
            <person name="Kevbrin V.V."/>
        </authorList>
    </citation>
    <scope>NUCLEOTIDE SEQUENCE</scope>
    <source>
        <strain evidence="1">Z-710</strain>
    </source>
</reference>
<sequence length="264" mass="29634">MNKKIVFFDIDGTLIECGQGMNRPLKSTVEAIKAIQKNGHLAVVATGRPMAFMPNFLLDLGFDGYITANGAQIQKKGQVLYSKQIEKETLTKAVDFFKKEDIDFILEGQQKAYFSTLSSEAAKRFFQTFLVPKENITENWELEHVKANKMVVVLKDETQLEKFKKVLGETFTFMKHPGESSYDVYFSDCTKADGIKIMLDHLNMDIKNTVAFGDGTNDIEMFQLVKTGIAMGNAKQTLKEEASFITEDVFSHGILEGLKKAGLL</sequence>
<dbReference type="AlphaFoldDB" id="A0AAU8HTM2"/>
<dbReference type="InterPro" id="IPR036412">
    <property type="entry name" value="HAD-like_sf"/>
</dbReference>
<gene>
    <name evidence="1" type="ORF">PRVXH_002499</name>
</gene>
<evidence type="ECO:0000313" key="1">
    <source>
        <dbReference type="EMBL" id="XCI28537.1"/>
    </source>
</evidence>
<dbReference type="PROSITE" id="PS01229">
    <property type="entry name" value="COF_2"/>
    <property type="match status" value="1"/>
</dbReference>
<dbReference type="InterPro" id="IPR000150">
    <property type="entry name" value="Cof"/>
</dbReference>
<dbReference type="NCBIfam" id="TIGR01484">
    <property type="entry name" value="HAD-SF-IIB"/>
    <property type="match status" value="1"/>
</dbReference>